<dbReference type="PANTHER" id="PTHR43280:SF28">
    <property type="entry name" value="HTH-TYPE TRANSCRIPTIONAL ACTIVATOR RHAS"/>
    <property type="match status" value="1"/>
</dbReference>
<keyword evidence="2" id="KW-0238">DNA-binding</keyword>
<dbReference type="InterPro" id="IPR009057">
    <property type="entry name" value="Homeodomain-like_sf"/>
</dbReference>
<dbReference type="PANTHER" id="PTHR43280">
    <property type="entry name" value="ARAC-FAMILY TRANSCRIPTIONAL REGULATOR"/>
    <property type="match status" value="1"/>
</dbReference>
<protein>
    <recommendedName>
        <fullName evidence="4">HTH araC/xylS-type domain-containing protein</fullName>
    </recommendedName>
</protein>
<dbReference type="Proteomes" id="UP000033531">
    <property type="component" value="Unassembled WGS sequence"/>
</dbReference>
<dbReference type="OrthoDB" id="2211832at2"/>
<evidence type="ECO:0000256" key="2">
    <source>
        <dbReference type="ARBA" id="ARBA00023125"/>
    </source>
</evidence>
<dbReference type="STRING" id="1218507.JF74_17850"/>
<dbReference type="InterPro" id="IPR018060">
    <property type="entry name" value="HTH_AraC"/>
</dbReference>
<dbReference type="SMART" id="SM00342">
    <property type="entry name" value="HTH_ARAC"/>
    <property type="match status" value="1"/>
</dbReference>
<evidence type="ECO:0000313" key="6">
    <source>
        <dbReference type="Proteomes" id="UP000033531"/>
    </source>
</evidence>
<proteinExistence type="predicted"/>
<dbReference type="EMBL" id="JXLI01000015">
    <property type="protein sequence ID" value="KJY55278.1"/>
    <property type="molecule type" value="Genomic_DNA"/>
</dbReference>
<feature type="domain" description="HTH araC/xylS-type" evidence="4">
    <location>
        <begin position="186"/>
        <end position="284"/>
    </location>
</feature>
<dbReference type="AlphaFoldDB" id="A0A0F4LAF6"/>
<dbReference type="SUPFAM" id="SSF51182">
    <property type="entry name" value="RmlC-like cupins"/>
    <property type="match status" value="1"/>
</dbReference>
<dbReference type="RefSeq" id="WP_046325686.1">
    <property type="nucleotide sequence ID" value="NZ_JBHTMT010000002.1"/>
</dbReference>
<name>A0A0F4LAF6_9LACO</name>
<dbReference type="PATRIC" id="fig|1218507.3.peg.1993"/>
<dbReference type="InterPro" id="IPR014710">
    <property type="entry name" value="RmlC-like_jellyroll"/>
</dbReference>
<dbReference type="SUPFAM" id="SSF46689">
    <property type="entry name" value="Homeodomain-like"/>
    <property type="match status" value="2"/>
</dbReference>
<gene>
    <name evidence="5" type="ORF">JF74_17850</name>
</gene>
<evidence type="ECO:0000313" key="5">
    <source>
        <dbReference type="EMBL" id="KJY55278.1"/>
    </source>
</evidence>
<dbReference type="Gene3D" id="2.60.120.10">
    <property type="entry name" value="Jelly Rolls"/>
    <property type="match status" value="1"/>
</dbReference>
<dbReference type="GO" id="GO:0003700">
    <property type="term" value="F:DNA-binding transcription factor activity"/>
    <property type="evidence" value="ECO:0007669"/>
    <property type="project" value="InterPro"/>
</dbReference>
<evidence type="ECO:0000256" key="1">
    <source>
        <dbReference type="ARBA" id="ARBA00023015"/>
    </source>
</evidence>
<keyword evidence="3" id="KW-0804">Transcription</keyword>
<dbReference type="Gene3D" id="1.10.10.60">
    <property type="entry name" value="Homeodomain-like"/>
    <property type="match status" value="1"/>
</dbReference>
<sequence length="292" mass="33700">MARDKHELVQLDELPVFIKVHQYPGSSEVPPHWHQSIELSFTLRGKIDHFIIGGVDHETHPGEVLIINTQVVHSVRNLNSSKNDLALSLLFPYPLVLQMFPEMDHYQFELQPLAKLSLEQVEQYHYLQTLLSKIIAIKSAPAKAFKNLDLTILSYQVLNILLKYFLKQRDNKGQISRNLIITEHLRHALDYIQNHYQEPITPQNIADSCHLSRQYLQRIFHQNMGTTIGKYLRNFRAQKAYQDLCHTAMTLTAIAMNNGFSGIRSLNRAMVDYYGQTSMQIKKSSSAPNQSY</sequence>
<organism evidence="5 6">
    <name type="scientific">Lactobacillus melliventris</name>
    <dbReference type="NCBI Taxonomy" id="1218507"/>
    <lineage>
        <taxon>Bacteria</taxon>
        <taxon>Bacillati</taxon>
        <taxon>Bacillota</taxon>
        <taxon>Bacilli</taxon>
        <taxon>Lactobacillales</taxon>
        <taxon>Lactobacillaceae</taxon>
        <taxon>Lactobacillus</taxon>
    </lineage>
</organism>
<dbReference type="InterPro" id="IPR011051">
    <property type="entry name" value="RmlC_Cupin_sf"/>
</dbReference>
<keyword evidence="1" id="KW-0805">Transcription regulation</keyword>
<reference evidence="5 6" key="1">
    <citation type="submission" date="2015-01" db="EMBL/GenBank/DDBJ databases">
        <title>Comparative genomics of the lactic acid bacteria isolated from the honey bee gut.</title>
        <authorList>
            <person name="Ellegaard K.M."/>
            <person name="Tamarit D."/>
            <person name="Javelind E."/>
            <person name="Olofsson T."/>
            <person name="Andersson S.G."/>
            <person name="Vasquez A."/>
        </authorList>
    </citation>
    <scope>NUCLEOTIDE SEQUENCE [LARGE SCALE GENOMIC DNA]</scope>
    <source>
        <strain evidence="5 6">Hma8</strain>
    </source>
</reference>
<dbReference type="PROSITE" id="PS01124">
    <property type="entry name" value="HTH_ARAC_FAMILY_2"/>
    <property type="match status" value="1"/>
</dbReference>
<dbReference type="Pfam" id="PF12833">
    <property type="entry name" value="HTH_18"/>
    <property type="match status" value="1"/>
</dbReference>
<evidence type="ECO:0000259" key="4">
    <source>
        <dbReference type="PROSITE" id="PS01124"/>
    </source>
</evidence>
<accession>A0A0F4LAF6</accession>
<dbReference type="GO" id="GO:0043565">
    <property type="term" value="F:sequence-specific DNA binding"/>
    <property type="evidence" value="ECO:0007669"/>
    <property type="project" value="InterPro"/>
</dbReference>
<dbReference type="InterPro" id="IPR013096">
    <property type="entry name" value="Cupin_2"/>
</dbReference>
<evidence type="ECO:0000256" key="3">
    <source>
        <dbReference type="ARBA" id="ARBA00023163"/>
    </source>
</evidence>
<dbReference type="HOGENOM" id="CLU_000445_88_3_9"/>
<dbReference type="Pfam" id="PF07883">
    <property type="entry name" value="Cupin_2"/>
    <property type="match status" value="1"/>
</dbReference>
<comment type="caution">
    <text evidence="5">The sequence shown here is derived from an EMBL/GenBank/DDBJ whole genome shotgun (WGS) entry which is preliminary data.</text>
</comment>